<keyword evidence="2" id="KW-1185">Reference proteome</keyword>
<reference evidence="1" key="1">
    <citation type="submission" date="2021-03" db="EMBL/GenBank/DDBJ databases">
        <title>Draft genome sequence of rust myrtle Austropuccinia psidii MF-1, a brazilian biotype.</title>
        <authorList>
            <person name="Quecine M.C."/>
            <person name="Pachon D.M.R."/>
            <person name="Bonatelli M.L."/>
            <person name="Correr F.H."/>
            <person name="Franceschini L.M."/>
            <person name="Leite T.F."/>
            <person name="Margarido G.R.A."/>
            <person name="Almeida C.A."/>
            <person name="Ferrarezi J.A."/>
            <person name="Labate C.A."/>
        </authorList>
    </citation>
    <scope>NUCLEOTIDE SEQUENCE</scope>
    <source>
        <strain evidence="1">MF-1</strain>
    </source>
</reference>
<gene>
    <name evidence="1" type="ORF">O181_101989</name>
</gene>
<accession>A0A9Q3JHM7</accession>
<protein>
    <submittedName>
        <fullName evidence="1">Uncharacterized protein</fullName>
    </submittedName>
</protein>
<name>A0A9Q3JHM7_9BASI</name>
<evidence type="ECO:0000313" key="1">
    <source>
        <dbReference type="EMBL" id="MBW0562274.1"/>
    </source>
</evidence>
<dbReference type="AlphaFoldDB" id="A0A9Q3JHM7"/>
<comment type="caution">
    <text evidence="1">The sequence shown here is derived from an EMBL/GenBank/DDBJ whole genome shotgun (WGS) entry which is preliminary data.</text>
</comment>
<dbReference type="EMBL" id="AVOT02072273">
    <property type="protein sequence ID" value="MBW0562274.1"/>
    <property type="molecule type" value="Genomic_DNA"/>
</dbReference>
<organism evidence="1 2">
    <name type="scientific">Austropuccinia psidii MF-1</name>
    <dbReference type="NCBI Taxonomy" id="1389203"/>
    <lineage>
        <taxon>Eukaryota</taxon>
        <taxon>Fungi</taxon>
        <taxon>Dikarya</taxon>
        <taxon>Basidiomycota</taxon>
        <taxon>Pucciniomycotina</taxon>
        <taxon>Pucciniomycetes</taxon>
        <taxon>Pucciniales</taxon>
        <taxon>Sphaerophragmiaceae</taxon>
        <taxon>Austropuccinia</taxon>
    </lineage>
</organism>
<sequence length="262" mass="31531">MPTHYTHSIEKRISVKEILTPFLGENIISARDILKLEEWPTFSGEVEYNHIEFIRTVDMLQKDFHIPDEMIVGKLHSLLARTAKKWYYKVREENRKQYLYLWQSDKITKWANNYWRFKMENYFESAIFNSEKDTPLTWFLKKKDRLSFLHPDMSHSMINMKILRKCGGELEHAIKLRCVEPCLTEDYINEMENIITRTRIGKRWSGKPIESKMVQKIFRDDKRPKIPFLKCHKFEITSHLAINYTKKTKINEVQVIKEVQRA</sequence>
<dbReference type="Proteomes" id="UP000765509">
    <property type="component" value="Unassembled WGS sequence"/>
</dbReference>
<proteinExistence type="predicted"/>
<evidence type="ECO:0000313" key="2">
    <source>
        <dbReference type="Proteomes" id="UP000765509"/>
    </source>
</evidence>